<dbReference type="Pfam" id="PF09811">
    <property type="entry name" value="Yae1_N"/>
    <property type="match status" value="1"/>
</dbReference>
<evidence type="ECO:0000256" key="3">
    <source>
        <dbReference type="ARBA" id="ARBA00004496"/>
    </source>
</evidence>
<evidence type="ECO:0000256" key="8">
    <source>
        <dbReference type="ARBA" id="ARBA00022490"/>
    </source>
</evidence>
<dbReference type="AlphaFoldDB" id="A0A072PSF3"/>
<dbReference type="VEuPathDB" id="FungiDB:A1O9_06381"/>
<dbReference type="GeneID" id="25281298"/>
<keyword evidence="13" id="KW-1185">Reference proteome</keyword>
<feature type="compositionally biased region" description="Low complexity" evidence="10">
    <location>
        <begin position="21"/>
        <end position="35"/>
    </location>
</feature>
<feature type="domain" description="Essential protein Yae1 N-terminal" evidence="11">
    <location>
        <begin position="96"/>
        <end position="134"/>
    </location>
</feature>
<proteinExistence type="inferred from homology"/>
<keyword evidence="8" id="KW-0963">Cytoplasm</keyword>
<evidence type="ECO:0000256" key="4">
    <source>
        <dbReference type="ARBA" id="ARBA00007096"/>
    </source>
</evidence>
<evidence type="ECO:0000256" key="1">
    <source>
        <dbReference type="ARBA" id="ARBA00003836"/>
    </source>
</evidence>
<dbReference type="GO" id="GO:0005737">
    <property type="term" value="C:cytoplasm"/>
    <property type="evidence" value="ECO:0007669"/>
    <property type="project" value="UniProtKB-SubCell"/>
</dbReference>
<dbReference type="InterPro" id="IPR019191">
    <property type="entry name" value="Essential_protein_Yae1_N"/>
</dbReference>
<evidence type="ECO:0000256" key="2">
    <source>
        <dbReference type="ARBA" id="ARBA00004123"/>
    </source>
</evidence>
<dbReference type="STRING" id="1182545.A0A072PSF3"/>
<accession>A0A072PSF3</accession>
<sequence length="297" mass="31228">MAPLAHSHSHSPSRSSEHNAPSSPSTTVTTPDQSPGADDDIWDTSSDHQPPHYGSNDNNAVVDQENYPDRQGLSQRGPDLILSELPTLRRQHMTSGYREGLAIGKAQVMQRGFDEGYPFGVDLGLRIGAVLGVLEGALAALKKACAAGQGPAAAKRGRRPSSSSGKSPAVVAPTPSTTTTIAAPKPSTPRGDELRSFLTSLYARAQAELRISELMKVLDDEKVAKLEPGDPLPPAIDGVVSHWERIVLNGAFEPLSSLDDVSAAPVESKAVEQEGTTALAVQSGATSELGNLVSIKF</sequence>
<dbReference type="HOGENOM" id="CLU_066684_1_1_1"/>
<dbReference type="RefSeq" id="XP_013261045.1">
    <property type="nucleotide sequence ID" value="XM_013405591.1"/>
</dbReference>
<feature type="compositionally biased region" description="Low complexity" evidence="10">
    <location>
        <begin position="150"/>
        <end position="189"/>
    </location>
</feature>
<gene>
    <name evidence="12" type="ORF">A1O9_06381</name>
</gene>
<evidence type="ECO:0000256" key="6">
    <source>
        <dbReference type="ARBA" id="ARBA00017286"/>
    </source>
</evidence>
<dbReference type="EMBL" id="AMGV01000004">
    <property type="protein sequence ID" value="KEF58455.1"/>
    <property type="molecule type" value="Genomic_DNA"/>
</dbReference>
<evidence type="ECO:0000256" key="7">
    <source>
        <dbReference type="ARBA" id="ARBA00018400"/>
    </source>
</evidence>
<comment type="subunit">
    <text evidence="5">May form a complex with LTO1.</text>
</comment>
<dbReference type="GO" id="GO:0005634">
    <property type="term" value="C:nucleus"/>
    <property type="evidence" value="ECO:0007669"/>
    <property type="project" value="UniProtKB-SubCell"/>
</dbReference>
<feature type="region of interest" description="Disordered" evidence="10">
    <location>
        <begin position="150"/>
        <end position="192"/>
    </location>
</feature>
<comment type="function">
    <text evidence="1">The complex LTO1:YAE1 may function as a target specific adapter that probably recruits apo-RPLI1 to the cytosolic iron-sulfur protein assembly (CIA) complex machinery. May be required for biogenesis of the large ribosomal subunit and initiation of translation.</text>
</comment>
<evidence type="ECO:0000313" key="13">
    <source>
        <dbReference type="Proteomes" id="UP000027920"/>
    </source>
</evidence>
<comment type="subcellular location">
    <subcellularLocation>
        <location evidence="3">Cytoplasm</location>
    </subcellularLocation>
    <subcellularLocation>
        <location evidence="2">Nucleus</location>
    </subcellularLocation>
</comment>
<comment type="caution">
    <text evidence="12">The sequence shown here is derived from an EMBL/GenBank/DDBJ whole genome shotgun (WGS) entry which is preliminary data.</text>
</comment>
<dbReference type="Proteomes" id="UP000027920">
    <property type="component" value="Unassembled WGS sequence"/>
</dbReference>
<evidence type="ECO:0000256" key="5">
    <source>
        <dbReference type="ARBA" id="ARBA00011427"/>
    </source>
</evidence>
<reference evidence="12 13" key="1">
    <citation type="submission" date="2013-03" db="EMBL/GenBank/DDBJ databases">
        <title>The Genome Sequence of Exophiala aquamarina CBS 119918.</title>
        <authorList>
            <consortium name="The Broad Institute Genomics Platform"/>
            <person name="Cuomo C."/>
            <person name="de Hoog S."/>
            <person name="Gorbushina A."/>
            <person name="Walker B."/>
            <person name="Young S.K."/>
            <person name="Zeng Q."/>
            <person name="Gargeya S."/>
            <person name="Fitzgerald M."/>
            <person name="Haas B."/>
            <person name="Abouelleil A."/>
            <person name="Allen A.W."/>
            <person name="Alvarado L."/>
            <person name="Arachchi H.M."/>
            <person name="Berlin A.M."/>
            <person name="Chapman S.B."/>
            <person name="Gainer-Dewar J."/>
            <person name="Goldberg J."/>
            <person name="Griggs A."/>
            <person name="Gujja S."/>
            <person name="Hansen M."/>
            <person name="Howarth C."/>
            <person name="Imamovic A."/>
            <person name="Ireland A."/>
            <person name="Larimer J."/>
            <person name="McCowan C."/>
            <person name="Murphy C."/>
            <person name="Pearson M."/>
            <person name="Poon T.W."/>
            <person name="Priest M."/>
            <person name="Roberts A."/>
            <person name="Saif S."/>
            <person name="Shea T."/>
            <person name="Sisk P."/>
            <person name="Sykes S."/>
            <person name="Wortman J."/>
            <person name="Nusbaum C."/>
            <person name="Birren B."/>
        </authorList>
    </citation>
    <scope>NUCLEOTIDE SEQUENCE [LARGE SCALE GENOMIC DNA]</scope>
    <source>
        <strain evidence="12 13">CBS 119918</strain>
    </source>
</reference>
<evidence type="ECO:0000259" key="11">
    <source>
        <dbReference type="Pfam" id="PF09811"/>
    </source>
</evidence>
<dbReference type="PANTHER" id="PTHR18829">
    <property type="entry name" value="PROTEIN YAE1 HOMOLOG"/>
    <property type="match status" value="1"/>
</dbReference>
<evidence type="ECO:0000256" key="10">
    <source>
        <dbReference type="SAM" id="MobiDB-lite"/>
    </source>
</evidence>
<feature type="region of interest" description="Disordered" evidence="10">
    <location>
        <begin position="1"/>
        <end position="80"/>
    </location>
</feature>
<dbReference type="OrthoDB" id="4121248at2759"/>
<keyword evidence="9" id="KW-0539">Nucleus</keyword>
<organism evidence="12 13">
    <name type="scientific">Exophiala aquamarina CBS 119918</name>
    <dbReference type="NCBI Taxonomy" id="1182545"/>
    <lineage>
        <taxon>Eukaryota</taxon>
        <taxon>Fungi</taxon>
        <taxon>Dikarya</taxon>
        <taxon>Ascomycota</taxon>
        <taxon>Pezizomycotina</taxon>
        <taxon>Eurotiomycetes</taxon>
        <taxon>Chaetothyriomycetidae</taxon>
        <taxon>Chaetothyriales</taxon>
        <taxon>Herpotrichiellaceae</taxon>
        <taxon>Exophiala</taxon>
    </lineage>
</organism>
<evidence type="ECO:0000256" key="9">
    <source>
        <dbReference type="ARBA" id="ARBA00023242"/>
    </source>
</evidence>
<dbReference type="InterPro" id="IPR038881">
    <property type="entry name" value="Yae1-like"/>
</dbReference>
<name>A0A072PSF3_9EURO</name>
<protein>
    <recommendedName>
        <fullName evidence="7">Protein YAE1</fullName>
    </recommendedName>
    <alternativeName>
        <fullName evidence="6">Protein yae1</fullName>
    </alternativeName>
</protein>
<dbReference type="PANTHER" id="PTHR18829:SF0">
    <property type="entry name" value="PROTEIN YAE1 HOMOLOG"/>
    <property type="match status" value="1"/>
</dbReference>
<comment type="similarity">
    <text evidence="4">Belongs to the YAE1 family.</text>
</comment>
<evidence type="ECO:0000313" key="12">
    <source>
        <dbReference type="EMBL" id="KEF58455.1"/>
    </source>
</evidence>